<accession>A0A1T4KKI4</accession>
<dbReference type="EMBL" id="FUXA01000004">
    <property type="protein sequence ID" value="SJZ42919.1"/>
    <property type="molecule type" value="Genomic_DNA"/>
</dbReference>
<protein>
    <submittedName>
        <fullName evidence="2">Uncharacterized protein</fullName>
    </submittedName>
</protein>
<feature type="coiled-coil region" evidence="1">
    <location>
        <begin position="44"/>
        <end position="169"/>
    </location>
</feature>
<dbReference type="AlphaFoldDB" id="A0A1T4KKI4"/>
<proteinExistence type="predicted"/>
<sequence>MNEKLGNSVNDEEKVKRYNDLLAERYELLMIECPIIDYKYWDKIENMQAEVFRKKLKLLELTEEGRDFSNQYKALSKMEEKKAEVERRYKDACHLKEEGKTFSPEKIKRGEDLEKKIQELTEEIKQIKTSYPYNKRFIVNSPRAVARHRERLQLLIDEYDKEIEECYIKIRSQKN</sequence>
<gene>
    <name evidence="2" type="ORF">SAMN02745110_00435</name>
</gene>
<evidence type="ECO:0000256" key="1">
    <source>
        <dbReference type="SAM" id="Coils"/>
    </source>
</evidence>
<name>A0A1T4KKI4_9FIRM</name>
<evidence type="ECO:0000313" key="3">
    <source>
        <dbReference type="Proteomes" id="UP000189857"/>
    </source>
</evidence>
<keyword evidence="3" id="KW-1185">Reference proteome</keyword>
<evidence type="ECO:0000313" key="2">
    <source>
        <dbReference type="EMBL" id="SJZ42919.1"/>
    </source>
</evidence>
<dbReference type="RefSeq" id="WP_078786111.1">
    <property type="nucleotide sequence ID" value="NZ_FMTO01000003.1"/>
</dbReference>
<dbReference type="Proteomes" id="UP000189857">
    <property type="component" value="Unassembled WGS sequence"/>
</dbReference>
<dbReference type="OrthoDB" id="9966585at2"/>
<keyword evidence="1" id="KW-0175">Coiled coil</keyword>
<reference evidence="2 3" key="1">
    <citation type="submission" date="2017-02" db="EMBL/GenBank/DDBJ databases">
        <authorList>
            <person name="Peterson S.W."/>
        </authorList>
    </citation>
    <scope>NUCLEOTIDE SEQUENCE [LARGE SCALE GENOMIC DNA]</scope>
    <source>
        <strain evidence="2 3">ATCC 17233</strain>
    </source>
</reference>
<organism evidence="2 3">
    <name type="scientific">Eubacterium ruminantium</name>
    <dbReference type="NCBI Taxonomy" id="42322"/>
    <lineage>
        <taxon>Bacteria</taxon>
        <taxon>Bacillati</taxon>
        <taxon>Bacillota</taxon>
        <taxon>Clostridia</taxon>
        <taxon>Eubacteriales</taxon>
        <taxon>Eubacteriaceae</taxon>
        <taxon>Eubacterium</taxon>
    </lineage>
</organism>